<comment type="caution">
    <text evidence="2">The sequence shown here is derived from an EMBL/GenBank/DDBJ whole genome shotgun (WGS) entry which is preliminary data.</text>
</comment>
<sequence>MVESDFVGDKHAEPSQAPPLEDKEFRNYRLISTWNVRTSLEADSNLNCAHVPGLEVPQFYLTLSPVASERPLSSKQVVGI</sequence>
<keyword evidence="3" id="KW-1185">Reference proteome</keyword>
<dbReference type="EMBL" id="BPLR01001136">
    <property type="protein sequence ID" value="GIZ00225.1"/>
    <property type="molecule type" value="Genomic_DNA"/>
</dbReference>
<dbReference type="Proteomes" id="UP001054945">
    <property type="component" value="Unassembled WGS sequence"/>
</dbReference>
<reference evidence="2 3" key="1">
    <citation type="submission" date="2021-06" db="EMBL/GenBank/DDBJ databases">
        <title>Caerostris extrusa draft genome.</title>
        <authorList>
            <person name="Kono N."/>
            <person name="Arakawa K."/>
        </authorList>
    </citation>
    <scope>NUCLEOTIDE SEQUENCE [LARGE SCALE GENOMIC DNA]</scope>
</reference>
<gene>
    <name evidence="2" type="ORF">CEXT_693621</name>
</gene>
<dbReference type="AlphaFoldDB" id="A0AAV4XZN0"/>
<feature type="region of interest" description="Disordered" evidence="1">
    <location>
        <begin position="1"/>
        <end position="20"/>
    </location>
</feature>
<proteinExistence type="predicted"/>
<evidence type="ECO:0000313" key="3">
    <source>
        <dbReference type="Proteomes" id="UP001054945"/>
    </source>
</evidence>
<name>A0AAV4XZN0_CAEEX</name>
<organism evidence="2 3">
    <name type="scientific">Caerostris extrusa</name>
    <name type="common">Bark spider</name>
    <name type="synonym">Caerostris bankana</name>
    <dbReference type="NCBI Taxonomy" id="172846"/>
    <lineage>
        <taxon>Eukaryota</taxon>
        <taxon>Metazoa</taxon>
        <taxon>Ecdysozoa</taxon>
        <taxon>Arthropoda</taxon>
        <taxon>Chelicerata</taxon>
        <taxon>Arachnida</taxon>
        <taxon>Araneae</taxon>
        <taxon>Araneomorphae</taxon>
        <taxon>Entelegynae</taxon>
        <taxon>Araneoidea</taxon>
        <taxon>Araneidae</taxon>
        <taxon>Caerostris</taxon>
    </lineage>
</organism>
<accession>A0AAV4XZN0</accession>
<evidence type="ECO:0000256" key="1">
    <source>
        <dbReference type="SAM" id="MobiDB-lite"/>
    </source>
</evidence>
<protein>
    <submittedName>
        <fullName evidence="2">Uncharacterized protein</fullName>
    </submittedName>
</protein>
<evidence type="ECO:0000313" key="2">
    <source>
        <dbReference type="EMBL" id="GIZ00225.1"/>
    </source>
</evidence>